<evidence type="ECO:0000256" key="1">
    <source>
        <dbReference type="SAM" id="MobiDB-lite"/>
    </source>
</evidence>
<dbReference type="AlphaFoldDB" id="A0ABD1VKR8"/>
<name>A0ABD1VKR8_9LAMI</name>
<sequence length="133" mass="15317">MASSRNSNSKTKCKNRYRSNISSQKKPTGCVKHRKRRRRKTDLYDGGRDQQVEDSDDDFLYQCNVRRSPRLKIGHNQVNSINHRNIGRCVDQTAYEVGAPNTNNDGHSCFVNIKSFQSTTHYPSTDHAFNHES</sequence>
<dbReference type="Proteomes" id="UP001604277">
    <property type="component" value="Unassembled WGS sequence"/>
</dbReference>
<dbReference type="EMBL" id="JBFOLJ010000005">
    <property type="protein sequence ID" value="KAL2537831.1"/>
    <property type="molecule type" value="Genomic_DNA"/>
</dbReference>
<comment type="caution">
    <text evidence="2">The sequence shown here is derived from an EMBL/GenBank/DDBJ whole genome shotgun (WGS) entry which is preliminary data.</text>
</comment>
<proteinExistence type="predicted"/>
<organism evidence="2 3">
    <name type="scientific">Forsythia ovata</name>
    <dbReference type="NCBI Taxonomy" id="205694"/>
    <lineage>
        <taxon>Eukaryota</taxon>
        <taxon>Viridiplantae</taxon>
        <taxon>Streptophyta</taxon>
        <taxon>Embryophyta</taxon>
        <taxon>Tracheophyta</taxon>
        <taxon>Spermatophyta</taxon>
        <taxon>Magnoliopsida</taxon>
        <taxon>eudicotyledons</taxon>
        <taxon>Gunneridae</taxon>
        <taxon>Pentapetalae</taxon>
        <taxon>asterids</taxon>
        <taxon>lamiids</taxon>
        <taxon>Lamiales</taxon>
        <taxon>Oleaceae</taxon>
        <taxon>Forsythieae</taxon>
        <taxon>Forsythia</taxon>
    </lineage>
</organism>
<feature type="compositionally biased region" description="Basic and acidic residues" evidence="1">
    <location>
        <begin position="41"/>
        <end position="51"/>
    </location>
</feature>
<reference evidence="3" key="1">
    <citation type="submission" date="2024-07" db="EMBL/GenBank/DDBJ databases">
        <title>Two chromosome-level genome assemblies of Korean endemic species Abeliophyllum distichum and Forsythia ovata (Oleaceae).</title>
        <authorList>
            <person name="Jang H."/>
        </authorList>
    </citation>
    <scope>NUCLEOTIDE SEQUENCE [LARGE SCALE GENOMIC DNA]</scope>
</reference>
<gene>
    <name evidence="2" type="ORF">Fot_19222</name>
</gene>
<keyword evidence="3" id="KW-1185">Reference proteome</keyword>
<feature type="region of interest" description="Disordered" evidence="1">
    <location>
        <begin position="1"/>
        <end position="51"/>
    </location>
</feature>
<evidence type="ECO:0000313" key="2">
    <source>
        <dbReference type="EMBL" id="KAL2537831.1"/>
    </source>
</evidence>
<protein>
    <submittedName>
        <fullName evidence="2">Uncharacterized protein</fullName>
    </submittedName>
</protein>
<feature type="compositionally biased region" description="Polar residues" evidence="1">
    <location>
        <begin position="1"/>
        <end position="10"/>
    </location>
</feature>
<feature type="compositionally biased region" description="Basic residues" evidence="1">
    <location>
        <begin position="31"/>
        <end position="40"/>
    </location>
</feature>
<evidence type="ECO:0000313" key="3">
    <source>
        <dbReference type="Proteomes" id="UP001604277"/>
    </source>
</evidence>
<accession>A0ABD1VKR8</accession>